<dbReference type="CDD" id="cd00207">
    <property type="entry name" value="fer2"/>
    <property type="match status" value="1"/>
</dbReference>
<dbReference type="InterPro" id="IPR017938">
    <property type="entry name" value="Riboflavin_synthase-like_b-brl"/>
</dbReference>
<comment type="similarity">
    <text evidence="9">In the N-terminal section; belongs to the FAD-binding oxidoreductase type 6 family.</text>
</comment>
<dbReference type="GO" id="GO:0051537">
    <property type="term" value="F:2 iron, 2 sulfur cluster binding"/>
    <property type="evidence" value="ECO:0007669"/>
    <property type="project" value="UniProtKB-KW"/>
</dbReference>
<dbReference type="InterPro" id="IPR001041">
    <property type="entry name" value="2Fe-2S_ferredoxin-type"/>
</dbReference>
<dbReference type="PROSITE" id="PS00197">
    <property type="entry name" value="2FE2S_FER_1"/>
    <property type="match status" value="1"/>
</dbReference>
<dbReference type="InterPro" id="IPR008333">
    <property type="entry name" value="Cbr1-like_FAD-bd_dom"/>
</dbReference>
<feature type="domain" description="2Fe-2S ferredoxin-type" evidence="10">
    <location>
        <begin position="277"/>
        <end position="361"/>
    </location>
</feature>
<protein>
    <submittedName>
        <fullName evidence="12">Ferredoxin-NADP reductase</fullName>
    </submittedName>
</protein>
<dbReference type="Pfam" id="PF00175">
    <property type="entry name" value="NAD_binding_1"/>
    <property type="match status" value="1"/>
</dbReference>
<keyword evidence="3" id="KW-0001">2Fe-2S</keyword>
<keyword evidence="8" id="KW-0411">Iron-sulfur</keyword>
<evidence type="ECO:0000256" key="5">
    <source>
        <dbReference type="ARBA" id="ARBA00022827"/>
    </source>
</evidence>
<dbReference type="EMBL" id="FMZV01000023">
    <property type="protein sequence ID" value="SDE58067.1"/>
    <property type="molecule type" value="Genomic_DNA"/>
</dbReference>
<evidence type="ECO:0000313" key="12">
    <source>
        <dbReference type="EMBL" id="SDE58067.1"/>
    </source>
</evidence>
<evidence type="ECO:0000256" key="6">
    <source>
        <dbReference type="ARBA" id="ARBA00023002"/>
    </source>
</evidence>
<evidence type="ECO:0000256" key="3">
    <source>
        <dbReference type="ARBA" id="ARBA00022714"/>
    </source>
</evidence>
<dbReference type="InterPro" id="IPR017927">
    <property type="entry name" value="FAD-bd_FR_type"/>
</dbReference>
<dbReference type="Gene3D" id="2.40.30.10">
    <property type="entry name" value="Translation factors"/>
    <property type="match status" value="1"/>
</dbReference>
<keyword evidence="4" id="KW-0479">Metal-binding</keyword>
<evidence type="ECO:0000259" key="11">
    <source>
        <dbReference type="PROSITE" id="PS51384"/>
    </source>
</evidence>
<accession>A0A1G7E2X0</accession>
<evidence type="ECO:0000256" key="9">
    <source>
        <dbReference type="ARBA" id="ARBA00061434"/>
    </source>
</evidence>
<dbReference type="InterPro" id="IPR036010">
    <property type="entry name" value="2Fe-2S_ferredoxin-like_sf"/>
</dbReference>
<dbReference type="Gene3D" id="3.10.20.30">
    <property type="match status" value="1"/>
</dbReference>
<dbReference type="GO" id="GO:0046872">
    <property type="term" value="F:metal ion binding"/>
    <property type="evidence" value="ECO:0007669"/>
    <property type="project" value="UniProtKB-KW"/>
</dbReference>
<dbReference type="PANTHER" id="PTHR47354">
    <property type="entry name" value="NADH OXIDOREDUCTASE HCR"/>
    <property type="match status" value="1"/>
</dbReference>
<dbReference type="Proteomes" id="UP000199628">
    <property type="component" value="Unassembled WGS sequence"/>
</dbReference>
<dbReference type="PROSITE" id="PS51085">
    <property type="entry name" value="2FE2S_FER_2"/>
    <property type="match status" value="1"/>
</dbReference>
<keyword evidence="7" id="KW-0408">Iron</keyword>
<dbReference type="SUPFAM" id="SSF52343">
    <property type="entry name" value="Ferredoxin reductase-like, C-terminal NADP-linked domain"/>
    <property type="match status" value="1"/>
</dbReference>
<dbReference type="STRING" id="639004.SAMN04488239_12349"/>
<gene>
    <name evidence="12" type="ORF">SAMN04488239_12349</name>
</gene>
<dbReference type="Gene3D" id="3.40.50.80">
    <property type="entry name" value="Nucleotide-binding domain of ferredoxin-NADP reductase (FNR) module"/>
    <property type="match status" value="1"/>
</dbReference>
<evidence type="ECO:0000256" key="4">
    <source>
        <dbReference type="ARBA" id="ARBA00022723"/>
    </source>
</evidence>
<dbReference type="GO" id="GO:0016491">
    <property type="term" value="F:oxidoreductase activity"/>
    <property type="evidence" value="ECO:0007669"/>
    <property type="project" value="UniProtKB-KW"/>
</dbReference>
<evidence type="ECO:0000256" key="8">
    <source>
        <dbReference type="ARBA" id="ARBA00023014"/>
    </source>
</evidence>
<evidence type="ECO:0000313" key="13">
    <source>
        <dbReference type="Proteomes" id="UP000199628"/>
    </source>
</evidence>
<dbReference type="InterPro" id="IPR012675">
    <property type="entry name" value="Beta-grasp_dom_sf"/>
</dbReference>
<dbReference type="RefSeq" id="WP_093037262.1">
    <property type="nucleotide sequence ID" value="NZ_FMZV01000023.1"/>
</dbReference>
<keyword evidence="5" id="KW-0274">FAD</keyword>
<organism evidence="12 13">
    <name type="scientific">Ruegeria marina</name>
    <dbReference type="NCBI Taxonomy" id="639004"/>
    <lineage>
        <taxon>Bacteria</taxon>
        <taxon>Pseudomonadati</taxon>
        <taxon>Pseudomonadota</taxon>
        <taxon>Alphaproteobacteria</taxon>
        <taxon>Rhodobacterales</taxon>
        <taxon>Roseobacteraceae</taxon>
        <taxon>Ruegeria</taxon>
    </lineage>
</organism>
<name>A0A1G7E2X0_9RHOB</name>
<evidence type="ECO:0000256" key="1">
    <source>
        <dbReference type="ARBA" id="ARBA00001974"/>
    </source>
</evidence>
<dbReference type="InterPro" id="IPR001433">
    <property type="entry name" value="OxRdtase_FAD/NAD-bd"/>
</dbReference>
<dbReference type="SUPFAM" id="SSF63380">
    <property type="entry name" value="Riboflavin synthase domain-like"/>
    <property type="match status" value="1"/>
</dbReference>
<keyword evidence="6" id="KW-0560">Oxidoreductase</keyword>
<proteinExistence type="inferred from homology"/>
<dbReference type="Pfam" id="PF00970">
    <property type="entry name" value="FAD_binding_6"/>
    <property type="match status" value="1"/>
</dbReference>
<dbReference type="CDD" id="cd06215">
    <property type="entry name" value="FNR_iron_sulfur_binding_1"/>
    <property type="match status" value="1"/>
</dbReference>
<keyword evidence="13" id="KW-1185">Reference proteome</keyword>
<evidence type="ECO:0000256" key="2">
    <source>
        <dbReference type="ARBA" id="ARBA00022630"/>
    </source>
</evidence>
<dbReference type="InterPro" id="IPR006058">
    <property type="entry name" value="2Fe2S_fd_BS"/>
</dbReference>
<dbReference type="PRINTS" id="PR00410">
    <property type="entry name" value="PHEHYDRXLASE"/>
</dbReference>
<dbReference type="PANTHER" id="PTHR47354:SF6">
    <property type="entry name" value="NADH OXIDOREDUCTASE HCR"/>
    <property type="match status" value="1"/>
</dbReference>
<dbReference type="InterPro" id="IPR050415">
    <property type="entry name" value="MRET"/>
</dbReference>
<sequence>MALDVDLTVSGDGGIWNDAEPLICCSVVPEAPNTATFSFVSPSGRQFRYEPGQFLTLELPAPGGTVWKTYTISSSPSRPLTISVTVKAQAGSIGTRWMLDNLRPGMSIKATGPAGIFTLPRKEDRKYLFISAGSGITPSLAMTTYLFDRGTDIDVTFVHCAQRPQDIIARQRLEHMASRVPSIKLFFIVEEDDPYRVWTGLRGRLNQLMIGLIAGDYLERDVYCCGPEPFMDAVRDMLIGLGYDMGRYHQESFVAPVKKEEQLPEHDDVVPDDNAIASVVFSKSDVTAECHETDTILAVARGSGIVIPSGCTFGVCGTCKVRKTAGDVHMVHNGGISDEDIDDGYILACCSKPIGNVEIEV</sequence>
<keyword evidence="2" id="KW-0285">Flavoprotein</keyword>
<evidence type="ECO:0000259" key="10">
    <source>
        <dbReference type="PROSITE" id="PS51085"/>
    </source>
</evidence>
<dbReference type="OrthoDB" id="9796486at2"/>
<dbReference type="InterPro" id="IPR039261">
    <property type="entry name" value="FNR_nucleotide-bd"/>
</dbReference>
<dbReference type="AlphaFoldDB" id="A0A1G7E2X0"/>
<dbReference type="SUPFAM" id="SSF54292">
    <property type="entry name" value="2Fe-2S ferredoxin-like"/>
    <property type="match status" value="1"/>
</dbReference>
<dbReference type="PROSITE" id="PS51384">
    <property type="entry name" value="FAD_FR"/>
    <property type="match status" value="1"/>
</dbReference>
<comment type="cofactor">
    <cofactor evidence="1">
        <name>FAD</name>
        <dbReference type="ChEBI" id="CHEBI:57692"/>
    </cofactor>
</comment>
<evidence type="ECO:0000256" key="7">
    <source>
        <dbReference type="ARBA" id="ARBA00023004"/>
    </source>
</evidence>
<reference evidence="13" key="1">
    <citation type="submission" date="2016-10" db="EMBL/GenBank/DDBJ databases">
        <authorList>
            <person name="Varghese N."/>
            <person name="Submissions S."/>
        </authorList>
    </citation>
    <scope>NUCLEOTIDE SEQUENCE [LARGE SCALE GENOMIC DNA]</scope>
    <source>
        <strain evidence="13">CGMCC 1.9108</strain>
    </source>
</reference>
<dbReference type="Pfam" id="PF00111">
    <property type="entry name" value="Fer2"/>
    <property type="match status" value="1"/>
</dbReference>
<feature type="domain" description="FAD-binding FR-type" evidence="11">
    <location>
        <begin position="17"/>
        <end position="120"/>
    </location>
</feature>